<dbReference type="PANTHER" id="PTHR35580:SF1">
    <property type="entry name" value="PHYTASE-LIKE DOMAIN-CONTAINING PROTEIN"/>
    <property type="match status" value="1"/>
</dbReference>
<dbReference type="AlphaFoldDB" id="A0A2P8CXP2"/>
<keyword evidence="1" id="KW-0732">Signal</keyword>
<feature type="domain" description="PKD" evidence="2">
    <location>
        <begin position="533"/>
        <end position="575"/>
    </location>
</feature>
<dbReference type="InterPro" id="IPR026444">
    <property type="entry name" value="Secre_tail"/>
</dbReference>
<dbReference type="Proteomes" id="UP000240572">
    <property type="component" value="Unassembled WGS sequence"/>
</dbReference>
<evidence type="ECO:0000313" key="4">
    <source>
        <dbReference type="Proteomes" id="UP000240572"/>
    </source>
</evidence>
<dbReference type="SUPFAM" id="SSF49299">
    <property type="entry name" value="PKD domain"/>
    <property type="match status" value="1"/>
</dbReference>
<organism evidence="3 4">
    <name type="scientific">Taibaiella chishuiensis</name>
    <dbReference type="NCBI Taxonomy" id="1434707"/>
    <lineage>
        <taxon>Bacteria</taxon>
        <taxon>Pseudomonadati</taxon>
        <taxon>Bacteroidota</taxon>
        <taxon>Chitinophagia</taxon>
        <taxon>Chitinophagales</taxon>
        <taxon>Chitinophagaceae</taxon>
        <taxon>Taibaiella</taxon>
    </lineage>
</organism>
<dbReference type="CDD" id="cd00146">
    <property type="entry name" value="PKD"/>
    <property type="match status" value="1"/>
</dbReference>
<name>A0A2P8CXP2_9BACT</name>
<dbReference type="RefSeq" id="WP_106524519.1">
    <property type="nucleotide sequence ID" value="NZ_PYGD01000010.1"/>
</dbReference>
<dbReference type="EMBL" id="PYGD01000010">
    <property type="protein sequence ID" value="PSK89707.1"/>
    <property type="molecule type" value="Genomic_DNA"/>
</dbReference>
<keyword evidence="4" id="KW-1185">Reference proteome</keyword>
<gene>
    <name evidence="3" type="ORF">B0I18_1106</name>
</gene>
<dbReference type="PANTHER" id="PTHR35580">
    <property type="entry name" value="CELL SURFACE GLYCOPROTEIN (S-LAYER PROTEIN)-LIKE PROTEIN"/>
    <property type="match status" value="1"/>
</dbReference>
<dbReference type="Pfam" id="PF18962">
    <property type="entry name" value="Por_Secre_tail"/>
    <property type="match status" value="1"/>
</dbReference>
<reference evidence="3 4" key="1">
    <citation type="submission" date="2018-03" db="EMBL/GenBank/DDBJ databases">
        <title>Genomic Encyclopedia of Type Strains, Phase III (KMG-III): the genomes of soil and plant-associated and newly described type strains.</title>
        <authorList>
            <person name="Whitman W."/>
        </authorList>
    </citation>
    <scope>NUCLEOTIDE SEQUENCE [LARGE SCALE GENOMIC DNA]</scope>
    <source>
        <strain evidence="3 4">CGMCC 1.12700</strain>
    </source>
</reference>
<dbReference type="NCBIfam" id="TIGR04183">
    <property type="entry name" value="Por_Secre_tail"/>
    <property type="match status" value="1"/>
</dbReference>
<dbReference type="InterPro" id="IPR035986">
    <property type="entry name" value="PKD_dom_sf"/>
</dbReference>
<evidence type="ECO:0000313" key="3">
    <source>
        <dbReference type="EMBL" id="PSK89707.1"/>
    </source>
</evidence>
<proteinExistence type="predicted"/>
<dbReference type="OrthoDB" id="5381604at2"/>
<dbReference type="Pfam" id="PF18911">
    <property type="entry name" value="PKD_4"/>
    <property type="match status" value="1"/>
</dbReference>
<sequence length="664" mass="70665">MKRISTQVISILLMVIGGTQGAYAQGTWQWGKRGGSANPATNSCCFENAADIATDKNGNIYVLGNANMGINVDGHNHAGYGNNLSSGNVIIASWSCNGTFRWMKVVGSYTSSAGRSLRTDTLGGVYLSGYTISNNTLGYTHFDSDTALGNTNKSMFVVKYDTSGNYKWLRMPQADTVGPASITYSGVVDMDVAPNGESFIFCYLNPGIYSGTFVVTAPGIYVYRYSATGAFLGATPLNITIAGGSGGGGNLYNIQQSRFKRDHANGRYYVSGHYDAGYGTMTFGTTAVTKAAYLGSFSATGAMQWVKQSSTTNPAYETAGMISGRPATDEQNNIYITGNTFHGQSFNGHTFSNTLTTVEWPCPFVMKLDVNGNKLWATNASVIGAANGLAIAAANGDVAITGSFYQDMQWGGVTLKQGINESSDVFLARLNAQTGSIAGIDTLKSSYGAEEVPAAIERDKRGNYYVSGKFFNDLIVGPNTLNNIGGESDWFVAKFGSASCSCTLPVANYTNTVNGNTLNFTYTGSTPVDSVVWNFGNGERGTGTTISKTYAQSGTYNVCVTTYNSCGSNTYCKNVSTAGVGFADPDPFGLLSIYPNPAKTQLFINGLQEPAPYNLYNSIGSRVQEGQLGQGQAVIDMAGLAEGWYIIELLHKTGAKQRIRIIKQ</sequence>
<dbReference type="InterPro" id="IPR052918">
    <property type="entry name" value="Motility_Chemotaxis_Reg"/>
</dbReference>
<protein>
    <submittedName>
        <fullName evidence="3">Putative secreted protein (Por secretion system target)</fullName>
    </submittedName>
</protein>
<comment type="caution">
    <text evidence="3">The sequence shown here is derived from an EMBL/GenBank/DDBJ whole genome shotgun (WGS) entry which is preliminary data.</text>
</comment>
<feature type="signal peptide" evidence="1">
    <location>
        <begin position="1"/>
        <end position="24"/>
    </location>
</feature>
<dbReference type="InterPro" id="IPR000601">
    <property type="entry name" value="PKD_dom"/>
</dbReference>
<accession>A0A2P8CXP2</accession>
<dbReference type="Gene3D" id="2.60.40.10">
    <property type="entry name" value="Immunoglobulins"/>
    <property type="match status" value="1"/>
</dbReference>
<dbReference type="PROSITE" id="PS50093">
    <property type="entry name" value="PKD"/>
    <property type="match status" value="1"/>
</dbReference>
<evidence type="ECO:0000256" key="1">
    <source>
        <dbReference type="SAM" id="SignalP"/>
    </source>
</evidence>
<evidence type="ECO:0000259" key="2">
    <source>
        <dbReference type="PROSITE" id="PS50093"/>
    </source>
</evidence>
<feature type="chain" id="PRO_5015149974" evidence="1">
    <location>
        <begin position="25"/>
        <end position="664"/>
    </location>
</feature>
<dbReference type="InterPro" id="IPR013783">
    <property type="entry name" value="Ig-like_fold"/>
</dbReference>